<reference evidence="2 3" key="1">
    <citation type="submission" date="2016-10" db="EMBL/GenBank/DDBJ databases">
        <authorList>
            <person name="de Groot N.N."/>
        </authorList>
    </citation>
    <scope>NUCLEOTIDE SEQUENCE [LARGE SCALE GENOMIC DNA]</scope>
    <source>
        <strain evidence="2 3">DSM 100674</strain>
    </source>
</reference>
<sequence length="287" mass="31406">MHSTRTLQRVAVLTVTYNSHNILPGMLASLPHGADCTVIDNNSTDHAALLNVVRQYDARLIRNNKNVGFGTACNIGAAHTETEFFLFLNPDARLEAGALEALVIAADTHRDAVAFNPAISGTNGRPYFKRGSVLLPKREKLPSGWPETDCRVPVLSGAALFVRRTAFEAVGGFDPAIFLYHEDDDLALRLRTQCGPLMFVRAARVMHDAGNSTTRSSQLAAFKAFHMGQSRIYALRKHKRTGAERKALISAFWQRVSPVALISARKRAKQTAFLRGVLGAMQNKAGP</sequence>
<dbReference type="Pfam" id="PF00535">
    <property type="entry name" value="Glycos_transf_2"/>
    <property type="match status" value="1"/>
</dbReference>
<dbReference type="Gene3D" id="3.90.550.10">
    <property type="entry name" value="Spore Coat Polysaccharide Biosynthesis Protein SpsA, Chain A"/>
    <property type="match status" value="1"/>
</dbReference>
<feature type="domain" description="Glycosyltransferase 2-like" evidence="1">
    <location>
        <begin position="12"/>
        <end position="170"/>
    </location>
</feature>
<proteinExistence type="predicted"/>
<dbReference type="PANTHER" id="PTHR43179:SF7">
    <property type="entry name" value="RHAMNOSYLTRANSFERASE WBBL"/>
    <property type="match status" value="1"/>
</dbReference>
<evidence type="ECO:0000313" key="3">
    <source>
        <dbReference type="Proteomes" id="UP000199582"/>
    </source>
</evidence>
<keyword evidence="2" id="KW-0808">Transferase</keyword>
<dbReference type="STRING" id="1287727.SAMN05443999_105272"/>
<gene>
    <name evidence="2" type="ORF">SAMN05443999_105272</name>
</gene>
<dbReference type="GO" id="GO:0016740">
    <property type="term" value="F:transferase activity"/>
    <property type="evidence" value="ECO:0007669"/>
    <property type="project" value="UniProtKB-KW"/>
</dbReference>
<dbReference type="PANTHER" id="PTHR43179">
    <property type="entry name" value="RHAMNOSYLTRANSFERASE WBBL"/>
    <property type="match status" value="1"/>
</dbReference>
<protein>
    <submittedName>
        <fullName evidence="2">Glycosyltransferase, GT2 family</fullName>
    </submittedName>
</protein>
<dbReference type="InterPro" id="IPR001173">
    <property type="entry name" value="Glyco_trans_2-like"/>
</dbReference>
<dbReference type="InterPro" id="IPR029044">
    <property type="entry name" value="Nucleotide-diphossugar_trans"/>
</dbReference>
<name>A0A1H7QHG6_9RHOB</name>
<dbReference type="EMBL" id="FOAG01000005">
    <property type="protein sequence ID" value="SEL47239.1"/>
    <property type="molecule type" value="Genomic_DNA"/>
</dbReference>
<accession>A0A1H7QHG6</accession>
<dbReference type="SUPFAM" id="SSF53448">
    <property type="entry name" value="Nucleotide-diphospho-sugar transferases"/>
    <property type="match status" value="1"/>
</dbReference>
<dbReference type="OrthoDB" id="9771846at2"/>
<keyword evidence="3" id="KW-1185">Reference proteome</keyword>
<dbReference type="Proteomes" id="UP000199582">
    <property type="component" value="Unassembled WGS sequence"/>
</dbReference>
<evidence type="ECO:0000259" key="1">
    <source>
        <dbReference type="Pfam" id="PF00535"/>
    </source>
</evidence>
<dbReference type="CDD" id="cd04186">
    <property type="entry name" value="GT_2_like_c"/>
    <property type="match status" value="1"/>
</dbReference>
<evidence type="ECO:0000313" key="2">
    <source>
        <dbReference type="EMBL" id="SEL47239.1"/>
    </source>
</evidence>
<organism evidence="2 3">
    <name type="scientific">Roseovarius azorensis</name>
    <dbReference type="NCBI Taxonomy" id="1287727"/>
    <lineage>
        <taxon>Bacteria</taxon>
        <taxon>Pseudomonadati</taxon>
        <taxon>Pseudomonadota</taxon>
        <taxon>Alphaproteobacteria</taxon>
        <taxon>Rhodobacterales</taxon>
        <taxon>Roseobacteraceae</taxon>
        <taxon>Roseovarius</taxon>
    </lineage>
</organism>
<dbReference type="AlphaFoldDB" id="A0A1H7QHG6"/>